<evidence type="ECO:0000256" key="9">
    <source>
        <dbReference type="ARBA" id="ARBA00023136"/>
    </source>
</evidence>
<dbReference type="SUPFAM" id="SSF143597">
    <property type="entry name" value="YojJ-like"/>
    <property type="match status" value="1"/>
</dbReference>
<feature type="transmembrane region" description="Helical" evidence="10">
    <location>
        <begin position="36"/>
        <end position="53"/>
    </location>
</feature>
<name>A0A126QNA3_9BACT</name>
<evidence type="ECO:0000256" key="3">
    <source>
        <dbReference type="ARBA" id="ARBA00022679"/>
    </source>
</evidence>
<proteinExistence type="inferred from homology"/>
<dbReference type="InterPro" id="IPR045585">
    <property type="entry name" value="CdaA_N"/>
</dbReference>
<dbReference type="GO" id="GO:0106408">
    <property type="term" value="F:diadenylate cyclase activity"/>
    <property type="evidence" value="ECO:0007669"/>
    <property type="project" value="UniProtKB-EC"/>
</dbReference>
<reference evidence="13 15" key="2">
    <citation type="submission" date="2019-03" db="EMBL/GenBank/DDBJ databases">
        <title>Genomic Encyclopedia of Type Strains, Phase IV (KMG-IV): sequencing the most valuable type-strain genomes for metagenomic binning, comparative biology and taxonomic classification.</title>
        <authorList>
            <person name="Goeker M."/>
        </authorList>
    </citation>
    <scope>NUCLEOTIDE SEQUENCE [LARGE SCALE GENOMIC DNA]</scope>
    <source>
        <strain evidence="13 15">DSM 101483</strain>
    </source>
</reference>
<dbReference type="KEGG" id="dej:AWY79_09875"/>
<comment type="function">
    <text evidence="10">Catalyzes the condensation of 2 ATP molecules into cyclic di-AMP (c-di-AMP), a second messenger used to regulate differing processes in different bacteria.</text>
</comment>
<evidence type="ECO:0000313" key="12">
    <source>
        <dbReference type="EMBL" id="AMK11401.1"/>
    </source>
</evidence>
<evidence type="ECO:0000256" key="6">
    <source>
        <dbReference type="ARBA" id="ARBA00022741"/>
    </source>
</evidence>
<evidence type="ECO:0000256" key="7">
    <source>
        <dbReference type="ARBA" id="ARBA00022840"/>
    </source>
</evidence>
<dbReference type="GO" id="GO:0004016">
    <property type="term" value="F:adenylate cyclase activity"/>
    <property type="evidence" value="ECO:0007669"/>
    <property type="project" value="UniProtKB-UniRule"/>
</dbReference>
<comment type="subunit">
    <text evidence="10">Probably a homodimer.</text>
</comment>
<keyword evidence="3 10" id="KW-0808">Transferase</keyword>
<evidence type="ECO:0000256" key="1">
    <source>
        <dbReference type="ARBA" id="ARBA00000877"/>
    </source>
</evidence>
<keyword evidence="9 10" id="KW-0472">Membrane</keyword>
<dbReference type="AlphaFoldDB" id="A0A126QNA3"/>
<dbReference type="Pfam" id="PF02457">
    <property type="entry name" value="DAC"/>
    <property type="match status" value="1"/>
</dbReference>
<dbReference type="FunFam" id="3.40.1700.10:FF:000002">
    <property type="entry name" value="Diadenylate cyclase"/>
    <property type="match status" value="1"/>
</dbReference>
<dbReference type="EMBL" id="CP014206">
    <property type="protein sequence ID" value="AMK11401.1"/>
    <property type="molecule type" value="Genomic_DNA"/>
</dbReference>
<keyword evidence="2 10" id="KW-1003">Cell membrane</keyword>
<keyword evidence="6 10" id="KW-0547">Nucleotide-binding</keyword>
<evidence type="ECO:0000256" key="4">
    <source>
        <dbReference type="ARBA" id="ARBA00022692"/>
    </source>
</evidence>
<dbReference type="InterPro" id="IPR034701">
    <property type="entry name" value="CdaA"/>
</dbReference>
<dbReference type="HAMAP" id="MF_01499">
    <property type="entry name" value="DacA"/>
    <property type="match status" value="1"/>
</dbReference>
<dbReference type="GO" id="GO:0006171">
    <property type="term" value="P:cAMP biosynthetic process"/>
    <property type="evidence" value="ECO:0007669"/>
    <property type="project" value="InterPro"/>
</dbReference>
<feature type="transmembrane region" description="Helical" evidence="10">
    <location>
        <begin position="59"/>
        <end position="80"/>
    </location>
</feature>
<evidence type="ECO:0000256" key="2">
    <source>
        <dbReference type="ARBA" id="ARBA00022475"/>
    </source>
</evidence>
<sequence length="249" mass="27625">MFELFGIQVTWRVLLDIGLVAFIYYNIIVLVRGTRAAAVLYGLVIVLVVYYMAEKLNLYTLNALLGEFLTSLFLVVVILFKTDIRKALASVGTKRFWTKSNVRDDTLDQLTKAVMTMSHTSTGAIIVIEKNMPLGDIIERGIELDAKVNTELIETIFVTDTPLHDGAVIVRRDRIVAAACILPLSNKLRGQPMYGTRHRAALGISEGSDAITIVVSEERGEVSVAMNGRLTTSLDETRLRRVLKNALGR</sequence>
<dbReference type="EMBL" id="SOBK01000003">
    <property type="protein sequence ID" value="TDT89792.1"/>
    <property type="molecule type" value="Genomic_DNA"/>
</dbReference>
<evidence type="ECO:0000313" key="15">
    <source>
        <dbReference type="Proteomes" id="UP000295506"/>
    </source>
</evidence>
<evidence type="ECO:0000313" key="14">
    <source>
        <dbReference type="Proteomes" id="UP000055611"/>
    </source>
</evidence>
<keyword evidence="8 10" id="KW-1133">Transmembrane helix</keyword>
<reference evidence="12 14" key="1">
    <citation type="journal article" date="2016" name="Front. Microbiol.">
        <title>Genome Sequence of the Piezophilic, Mesophilic Sulfate-Reducing Bacterium Desulfovibrio indicus J2T.</title>
        <authorList>
            <person name="Cao J."/>
            <person name="Maignien L."/>
            <person name="Shao Z."/>
            <person name="Alain K."/>
            <person name="Jebbar M."/>
        </authorList>
    </citation>
    <scope>NUCLEOTIDE SEQUENCE [LARGE SCALE GENOMIC DNA]</scope>
    <source>
        <strain evidence="12 14">J2</strain>
    </source>
</reference>
<dbReference type="RefSeq" id="WP_066803039.1">
    <property type="nucleotide sequence ID" value="NZ_CP014206.1"/>
</dbReference>
<feature type="domain" description="DAC" evidence="11">
    <location>
        <begin position="81"/>
        <end position="236"/>
    </location>
</feature>
<evidence type="ECO:0000313" key="13">
    <source>
        <dbReference type="EMBL" id="TDT89792.1"/>
    </source>
</evidence>
<dbReference type="Pfam" id="PF19293">
    <property type="entry name" value="CdaA_N"/>
    <property type="match status" value="1"/>
</dbReference>
<dbReference type="InterPro" id="IPR003390">
    <property type="entry name" value="DNA_integrity_scan_DisA_N"/>
</dbReference>
<dbReference type="Gene3D" id="3.40.1700.10">
    <property type="entry name" value="DNA integrity scanning protein, DisA, N-terminal domain"/>
    <property type="match status" value="1"/>
</dbReference>
<gene>
    <name evidence="10" type="primary">dacA</name>
    <name evidence="12" type="ORF">AWY79_09875</name>
    <name evidence="13" type="ORF">EDC59_10388</name>
</gene>
<keyword evidence="4 10" id="KW-0812">Transmembrane</keyword>
<evidence type="ECO:0000256" key="8">
    <source>
        <dbReference type="ARBA" id="ARBA00022989"/>
    </source>
</evidence>
<dbReference type="InterPro" id="IPR014046">
    <property type="entry name" value="C-di-AMP_synthase"/>
</dbReference>
<dbReference type="OrthoDB" id="9807385at2"/>
<dbReference type="PROSITE" id="PS51794">
    <property type="entry name" value="DAC"/>
    <property type="match status" value="1"/>
</dbReference>
<dbReference type="NCBIfam" id="TIGR00159">
    <property type="entry name" value="diadenylate cyclase CdaA"/>
    <property type="match status" value="1"/>
</dbReference>
<comment type="caution">
    <text evidence="10">Lacks conserved residue(s) required for the propagation of feature annotation.</text>
</comment>
<dbReference type="PANTHER" id="PTHR34185:SF1">
    <property type="entry name" value="DIADENYLATE CYCLASE"/>
    <property type="match status" value="1"/>
</dbReference>
<feature type="transmembrane region" description="Helical" evidence="10">
    <location>
        <begin position="12"/>
        <end position="31"/>
    </location>
</feature>
<organism evidence="13 15">
    <name type="scientific">Pseudodesulfovibrio indicus</name>
    <dbReference type="NCBI Taxonomy" id="1716143"/>
    <lineage>
        <taxon>Bacteria</taxon>
        <taxon>Pseudomonadati</taxon>
        <taxon>Thermodesulfobacteriota</taxon>
        <taxon>Desulfovibrionia</taxon>
        <taxon>Desulfovibrionales</taxon>
        <taxon>Desulfovibrionaceae</taxon>
    </lineage>
</organism>
<dbReference type="Proteomes" id="UP000055611">
    <property type="component" value="Chromosome"/>
</dbReference>
<keyword evidence="7 10" id="KW-0067">ATP-binding</keyword>
<dbReference type="Proteomes" id="UP000295506">
    <property type="component" value="Unassembled WGS sequence"/>
</dbReference>
<evidence type="ECO:0000256" key="5">
    <source>
        <dbReference type="ARBA" id="ARBA00022695"/>
    </source>
</evidence>
<dbReference type="InterPro" id="IPR050338">
    <property type="entry name" value="DisA"/>
</dbReference>
<keyword evidence="14" id="KW-1185">Reference proteome</keyword>
<comment type="catalytic activity">
    <reaction evidence="1 10">
        <text>2 ATP = 3',3'-c-di-AMP + 2 diphosphate</text>
        <dbReference type="Rhea" id="RHEA:35655"/>
        <dbReference type="ChEBI" id="CHEBI:30616"/>
        <dbReference type="ChEBI" id="CHEBI:33019"/>
        <dbReference type="ChEBI" id="CHEBI:71500"/>
        <dbReference type="EC" id="2.7.7.85"/>
    </reaction>
</comment>
<accession>A0A126QNA3</accession>
<dbReference type="InterPro" id="IPR036888">
    <property type="entry name" value="DNA_integrity_DisA_N_sf"/>
</dbReference>
<comment type="similarity">
    <text evidence="10">Belongs to the adenylate cyclase family. DacA/CdaA subfamily.</text>
</comment>
<dbReference type="PIRSF" id="PIRSF004793">
    <property type="entry name" value="UCP004793"/>
    <property type="match status" value="1"/>
</dbReference>
<dbReference type="EC" id="2.7.7.85" evidence="10"/>
<dbReference type="PANTHER" id="PTHR34185">
    <property type="entry name" value="DIADENYLATE CYCLASE"/>
    <property type="match status" value="1"/>
</dbReference>
<dbReference type="GO" id="GO:0005524">
    <property type="term" value="F:ATP binding"/>
    <property type="evidence" value="ECO:0007669"/>
    <property type="project" value="UniProtKB-UniRule"/>
</dbReference>
<evidence type="ECO:0000259" key="11">
    <source>
        <dbReference type="PROSITE" id="PS51794"/>
    </source>
</evidence>
<protein>
    <recommendedName>
        <fullName evidence="10">Diadenylate cyclase</fullName>
        <shortName evidence="10">DAC</shortName>
        <ecNumber evidence="10">2.7.7.85</ecNumber>
    </recommendedName>
    <alternativeName>
        <fullName evidence="10">Cyclic-di-AMP synthase</fullName>
        <shortName evidence="10">c-di-AMP synthase</shortName>
    </alternativeName>
</protein>
<evidence type="ECO:0000256" key="10">
    <source>
        <dbReference type="HAMAP-Rule" id="MF_01499"/>
    </source>
</evidence>
<keyword evidence="5 10" id="KW-0548">Nucleotidyltransferase</keyword>